<dbReference type="RefSeq" id="WP_015281772.1">
    <property type="nucleotide sequence ID" value="NC_019940.1"/>
</dbReference>
<feature type="compositionally biased region" description="Basic and acidic residues" evidence="3">
    <location>
        <begin position="207"/>
        <end position="220"/>
    </location>
</feature>
<dbReference type="AlphaFoldDB" id="L0H087"/>
<feature type="region of interest" description="Disordered" evidence="3">
    <location>
        <begin position="309"/>
        <end position="345"/>
    </location>
</feature>
<organism evidence="4 5">
    <name type="scientific">Thioflavicoccus mobilis 8321</name>
    <dbReference type="NCBI Taxonomy" id="765912"/>
    <lineage>
        <taxon>Bacteria</taxon>
        <taxon>Pseudomonadati</taxon>
        <taxon>Pseudomonadota</taxon>
        <taxon>Gammaproteobacteria</taxon>
        <taxon>Chromatiales</taxon>
        <taxon>Chromatiaceae</taxon>
        <taxon>Thioflavicoccus</taxon>
    </lineage>
</organism>
<feature type="compositionally biased region" description="Basic and acidic residues" evidence="3">
    <location>
        <begin position="385"/>
        <end position="399"/>
    </location>
</feature>
<feature type="compositionally biased region" description="Polar residues" evidence="3">
    <location>
        <begin position="258"/>
        <end position="268"/>
    </location>
</feature>
<comment type="similarity">
    <text evidence="2">Belongs to the CsoS2 family.</text>
</comment>
<dbReference type="PATRIC" id="fig|765912.4.peg.2883"/>
<feature type="region of interest" description="Disordered" evidence="3">
    <location>
        <begin position="711"/>
        <end position="779"/>
    </location>
</feature>
<accession>L0H087</accession>
<dbReference type="Pfam" id="PF12288">
    <property type="entry name" value="CsoS2_M"/>
    <property type="match status" value="1"/>
</dbReference>
<reference evidence="4 5" key="1">
    <citation type="submission" date="2011-09" db="EMBL/GenBank/DDBJ databases">
        <title>Complete sequence of chromosome of Thioflavicoccus mobilis 8321.</title>
        <authorList>
            <consortium name="US DOE Joint Genome Institute"/>
            <person name="Lucas S."/>
            <person name="Han J."/>
            <person name="Lapidus A."/>
            <person name="Cheng J.-F."/>
            <person name="Goodwin L."/>
            <person name="Pitluck S."/>
            <person name="Peters L."/>
            <person name="Ovchinnikova G."/>
            <person name="Lu M."/>
            <person name="Detter J.C."/>
            <person name="Han C."/>
            <person name="Tapia R."/>
            <person name="Land M."/>
            <person name="Hauser L."/>
            <person name="Kyrpides N."/>
            <person name="Ivanova N."/>
            <person name="Pagani I."/>
            <person name="Vogl K."/>
            <person name="Liu Z."/>
            <person name="Imhoff J."/>
            <person name="Thiel V."/>
            <person name="Frigaard N.-U."/>
            <person name="Bryant D."/>
            <person name="Woyke T."/>
        </authorList>
    </citation>
    <scope>NUCLEOTIDE SEQUENCE [LARGE SCALE GENOMIC DNA]</scope>
    <source>
        <strain evidence="4 5">8321</strain>
    </source>
</reference>
<keyword evidence="5" id="KW-1185">Reference proteome</keyword>
<gene>
    <name evidence="4" type="ORF">Thimo_2949</name>
</gene>
<dbReference type="KEGG" id="tmb:Thimo_2949"/>
<evidence type="ECO:0000313" key="5">
    <source>
        <dbReference type="Proteomes" id="UP000010816"/>
    </source>
</evidence>
<dbReference type="HOGENOM" id="CLU_016451_1_0_6"/>
<dbReference type="EMBL" id="CP003051">
    <property type="protein sequence ID" value="AGA91641.1"/>
    <property type="molecule type" value="Genomic_DNA"/>
</dbReference>
<evidence type="ECO:0000256" key="3">
    <source>
        <dbReference type="SAM" id="MobiDB-lite"/>
    </source>
</evidence>
<proteinExistence type="inferred from homology"/>
<feature type="compositionally biased region" description="Basic and acidic residues" evidence="3">
    <location>
        <begin position="97"/>
        <end position="107"/>
    </location>
</feature>
<protein>
    <submittedName>
        <fullName evidence="4">Carboxysome shell peptide mid-region</fullName>
    </submittedName>
</protein>
<evidence type="ECO:0000313" key="4">
    <source>
        <dbReference type="EMBL" id="AGA91641.1"/>
    </source>
</evidence>
<feature type="compositionally biased region" description="Low complexity" evidence="3">
    <location>
        <begin position="59"/>
        <end position="81"/>
    </location>
</feature>
<feature type="region of interest" description="Disordered" evidence="3">
    <location>
        <begin position="1"/>
        <end position="280"/>
    </location>
</feature>
<dbReference type="GO" id="GO:0043886">
    <property type="term" value="F:structural constituent of carboxysome shell"/>
    <property type="evidence" value="ECO:0007669"/>
    <property type="project" value="InterPro"/>
</dbReference>
<name>L0H087_9GAMM</name>
<evidence type="ECO:0000256" key="2">
    <source>
        <dbReference type="ARBA" id="ARBA00024044"/>
    </source>
</evidence>
<dbReference type="InterPro" id="IPR020990">
    <property type="entry name" value="CSOS2/2B"/>
</dbReference>
<feature type="region of interest" description="Disordered" evidence="3">
    <location>
        <begin position="373"/>
        <end position="399"/>
    </location>
</feature>
<dbReference type="STRING" id="765912.Thimo_2949"/>
<keyword evidence="1" id="KW-0677">Repeat</keyword>
<evidence type="ECO:0000256" key="1">
    <source>
        <dbReference type="ARBA" id="ARBA00022737"/>
    </source>
</evidence>
<dbReference type="Proteomes" id="UP000010816">
    <property type="component" value="Chromosome"/>
</dbReference>
<sequence>MALARRKALSSAGKAAMPSAALGRTRRESAERSTPPTPPATDSAPTIPREQVTARLAKPRTAVPARTAATVSANPGRAAALARRKALSSRGKIAAGTKDRVRDEVRTGPDVAGGAATDSARGDGRCRCGCNGEGDGKEAIRPRTATPSPSKRRPRPRGSRLEETLMNPGRAAALARRRAQSARGKAGVSAAGMSPAQTARAANPELSGRELAKRLREQRSHRGGAGQKRSAPSGRSRAVRTGASPGAAQDAPWKVGASETSHGQTVTGTLVGRSHEVTGDEASTCRTVTGTEYLGTDIFRDFCQVEPPKSVKRGGVSPTRGGNRVTGNEVGRSRKVTGDEPGTCQSVTGTEYMGANLQEAFCGIKPENGPAEFGSAAARGSQRATGREVGRSGRATGDETAAKRTLTGTQYMPIDQPEAVPPKVGHSATSSGGTVTGTLVGRHKAMTGDEAGSCRNVTGDDYIGLEQFIEFCDATPPRTERKIGVSATLGGERITGTMTGRAPRVTGDEPGTCKAITGTPYAGAEQYQAYCESTQAGQAVVRMQPDKRTFGAVMTGIQPAVDGRTTGDAKGACEPVTGTPYVGADQAMAVCPAAPAEPGTPDFPQTLPSIGEASVTEPGPWTDFSIASPTQASRLPQQVTGAAHEGGRITGPFGMASGKVTGTEEARFGRNGRVQVEAEVRAEPPTIDGRIKSRITGEGINAGLKITGDDWDRGERVTGTEGTSALARNPSRRGPTVPMAAAIAKARPENVPEPVSKVTGGSGNTDKGALITYSGGARG</sequence>
<feature type="region of interest" description="Disordered" evidence="3">
    <location>
        <begin position="639"/>
        <end position="659"/>
    </location>
</feature>
<dbReference type="eggNOG" id="ENOG502Z8T4">
    <property type="taxonomic scope" value="Bacteria"/>
</dbReference>